<dbReference type="SUPFAM" id="SSF56784">
    <property type="entry name" value="HAD-like"/>
    <property type="match status" value="1"/>
</dbReference>
<dbReference type="PANTHER" id="PTHR43434">
    <property type="entry name" value="PHOSPHOGLYCOLATE PHOSPHATASE"/>
    <property type="match status" value="1"/>
</dbReference>
<dbReference type="EMBL" id="MCOG01000125">
    <property type="protein sequence ID" value="ORY41169.1"/>
    <property type="molecule type" value="Genomic_DNA"/>
</dbReference>
<dbReference type="STRING" id="1754190.A0A1Y2C2B7"/>
<comment type="caution">
    <text evidence="1">The sequence shown here is derived from an EMBL/GenBank/DDBJ whole genome shotgun (WGS) entry which is preliminary data.</text>
</comment>
<dbReference type="GO" id="GO:0005829">
    <property type="term" value="C:cytosol"/>
    <property type="evidence" value="ECO:0007669"/>
    <property type="project" value="TreeGrafter"/>
</dbReference>
<accession>A0A1Y2C2B7</accession>
<dbReference type="InterPro" id="IPR036412">
    <property type="entry name" value="HAD-like_sf"/>
</dbReference>
<dbReference type="AlphaFoldDB" id="A0A1Y2C2B7"/>
<dbReference type="Pfam" id="PF13419">
    <property type="entry name" value="HAD_2"/>
    <property type="match status" value="1"/>
</dbReference>
<gene>
    <name evidence="1" type="ORF">LY90DRAFT_34650</name>
</gene>
<dbReference type="GO" id="GO:0006281">
    <property type="term" value="P:DNA repair"/>
    <property type="evidence" value="ECO:0007669"/>
    <property type="project" value="TreeGrafter"/>
</dbReference>
<keyword evidence="2" id="KW-1185">Reference proteome</keyword>
<organism evidence="1 2">
    <name type="scientific">Neocallimastix californiae</name>
    <dbReference type="NCBI Taxonomy" id="1754190"/>
    <lineage>
        <taxon>Eukaryota</taxon>
        <taxon>Fungi</taxon>
        <taxon>Fungi incertae sedis</taxon>
        <taxon>Chytridiomycota</taxon>
        <taxon>Chytridiomycota incertae sedis</taxon>
        <taxon>Neocallimastigomycetes</taxon>
        <taxon>Neocallimastigales</taxon>
        <taxon>Neocallimastigaceae</taxon>
        <taxon>Neocallimastix</taxon>
    </lineage>
</organism>
<dbReference type="Gene3D" id="1.10.150.240">
    <property type="entry name" value="Putative phosphatase, domain 2"/>
    <property type="match status" value="1"/>
</dbReference>
<sequence>MITSIIFDLDGTLVNSIKDLASACNHALRILNYPEKNIEEYCQFVGNGVIELFKRCLPADCKTPENIERMKVEFRKYYGDHLLDETLPYNGIKELLNVFVQENEKKRANGASENELFKLAIATNKPDKFAHIIVNNFFPNVFDVIYGAREGFERKPSPEIINIILKDFNRDKDTAVMIGDSNVDIYTALNAGIRSIGCSWGFRGESELKDAGAEYIAHSSNEIYDFIKQMK</sequence>
<evidence type="ECO:0000313" key="1">
    <source>
        <dbReference type="EMBL" id="ORY41169.1"/>
    </source>
</evidence>
<dbReference type="PANTHER" id="PTHR43434:SF1">
    <property type="entry name" value="PHOSPHOGLYCOLATE PHOSPHATASE"/>
    <property type="match status" value="1"/>
</dbReference>
<dbReference type="InterPro" id="IPR023214">
    <property type="entry name" value="HAD_sf"/>
</dbReference>
<reference evidence="1 2" key="1">
    <citation type="submission" date="2016-08" db="EMBL/GenBank/DDBJ databases">
        <title>A Parts List for Fungal Cellulosomes Revealed by Comparative Genomics.</title>
        <authorList>
            <consortium name="DOE Joint Genome Institute"/>
            <person name="Haitjema C.H."/>
            <person name="Gilmore S.P."/>
            <person name="Henske J.K."/>
            <person name="Solomon K.V."/>
            <person name="De Groot R."/>
            <person name="Kuo A."/>
            <person name="Mondo S.J."/>
            <person name="Salamov A.A."/>
            <person name="Labutti K."/>
            <person name="Zhao Z."/>
            <person name="Chiniquy J."/>
            <person name="Barry K."/>
            <person name="Brewer H.M."/>
            <person name="Purvine S.O."/>
            <person name="Wright A.T."/>
            <person name="Boxma B."/>
            <person name="Van Alen T."/>
            <person name="Hackstein J.H."/>
            <person name="Baker S.E."/>
            <person name="Grigoriev I.V."/>
            <person name="O'Malley M.A."/>
        </authorList>
    </citation>
    <scope>NUCLEOTIDE SEQUENCE [LARGE SCALE GENOMIC DNA]</scope>
    <source>
        <strain evidence="1 2">G1</strain>
    </source>
</reference>
<dbReference type="OrthoDB" id="40579at2759"/>
<dbReference type="InterPro" id="IPR050155">
    <property type="entry name" value="HAD-like_hydrolase_sf"/>
</dbReference>
<dbReference type="SFLD" id="SFLDS00003">
    <property type="entry name" value="Haloacid_Dehalogenase"/>
    <property type="match status" value="1"/>
</dbReference>
<proteinExistence type="predicted"/>
<dbReference type="InterPro" id="IPR041492">
    <property type="entry name" value="HAD_2"/>
</dbReference>
<dbReference type="InterPro" id="IPR023198">
    <property type="entry name" value="PGP-like_dom2"/>
</dbReference>
<evidence type="ECO:0000313" key="2">
    <source>
        <dbReference type="Proteomes" id="UP000193920"/>
    </source>
</evidence>
<dbReference type="Proteomes" id="UP000193920">
    <property type="component" value="Unassembled WGS sequence"/>
</dbReference>
<name>A0A1Y2C2B7_9FUNG</name>
<dbReference type="Gene3D" id="3.40.50.1000">
    <property type="entry name" value="HAD superfamily/HAD-like"/>
    <property type="match status" value="1"/>
</dbReference>
<dbReference type="InterPro" id="IPR006439">
    <property type="entry name" value="HAD-SF_hydro_IA"/>
</dbReference>
<dbReference type="NCBIfam" id="TIGR01549">
    <property type="entry name" value="HAD-SF-IA-v1"/>
    <property type="match status" value="1"/>
</dbReference>
<dbReference type="GO" id="GO:0008967">
    <property type="term" value="F:phosphoglycolate phosphatase activity"/>
    <property type="evidence" value="ECO:0007669"/>
    <property type="project" value="TreeGrafter"/>
</dbReference>
<dbReference type="SFLD" id="SFLDG01129">
    <property type="entry name" value="C1.5:_HAD__Beta-PGM__Phosphata"/>
    <property type="match status" value="1"/>
</dbReference>
<protein>
    <submittedName>
        <fullName evidence="1">Putative phosphoglycolate phosphatase</fullName>
    </submittedName>
</protein>